<evidence type="ECO:0000256" key="8">
    <source>
        <dbReference type="SAM" id="Coils"/>
    </source>
</evidence>
<keyword evidence="2" id="KW-0548">Nucleotidyltransferase</keyword>
<dbReference type="Pfam" id="PF00078">
    <property type="entry name" value="RVT_1"/>
    <property type="match status" value="2"/>
</dbReference>
<feature type="coiled-coil region" evidence="8">
    <location>
        <begin position="1256"/>
        <end position="1325"/>
    </location>
</feature>
<dbReference type="InterPro" id="IPR052055">
    <property type="entry name" value="Hepadnavirus_pol/RT"/>
</dbReference>
<keyword evidence="11" id="KW-1185">Reference proteome</keyword>
<feature type="compositionally biased region" description="Acidic residues" evidence="9">
    <location>
        <begin position="27"/>
        <end position="36"/>
    </location>
</feature>
<feature type="region of interest" description="Disordered" evidence="9">
    <location>
        <begin position="1"/>
        <end position="46"/>
    </location>
</feature>
<feature type="compositionally biased region" description="Basic and acidic residues" evidence="9">
    <location>
        <begin position="96"/>
        <end position="114"/>
    </location>
</feature>
<name>A0A6S7IV78_PARCT</name>
<dbReference type="PANTHER" id="PTHR33050">
    <property type="entry name" value="REVERSE TRANSCRIPTASE DOMAIN-CONTAINING PROTEIN"/>
    <property type="match status" value="1"/>
</dbReference>
<dbReference type="PROSITE" id="PS50878">
    <property type="entry name" value="RT_POL"/>
    <property type="match status" value="1"/>
</dbReference>
<keyword evidence="7" id="KW-0238">DNA-binding</keyword>
<sequence>MAENSEKYSETAQTGDISVAEETVLLGEDDDGDADSPEITMQGLAKMMNSMNENMAAVASSFALLGSSLKRSRDESNSSSQTKKKQKTNNDPTIDDDQHTGDESDHSSHSDSSELRAIMAPKDETTTSTVEPSNLLSQIASDFDEDENTSGAVTEKLAEIVNKRFSAPLGEEKLKEKLGQYLRPDNCAKLAVPKVNPEIWMKLNRPASRQDLHMASIQRVIVKAGTALTQLAEILLTTPSGTSTTGPDLGKLLTMNADAVALLGHATHQLSMHRRQAIKPFLNKEYATLCSPQGPVTEFLFGDVLQSQLNNIKASSKIEYLKNKVSNFQAGRLSSYVEQWKLLTSDEFILDMVTGAHIELSSTPFQVKCQQKKLFSSKERLVIDSEIKSLLAKGVIVPSVTEPGEYISPIFIIPKKDGSYRMILNLKQFNEHVAYHHFKMDTLASAISMMKPLCFMASVDFKDAYYSVPIASTDQKYLKFIWDGQLYKFVCFPNGLACCPRMFTKLLKPVYANLRQQGYESSGYIDDSYLQGDDFADCVANVKVTVHMFDSLGLITHPEKSVLIPTQRLTYLGFILDSKEMKIYLTPEKTDRLIKLCVDILKKPKSTVQEIASLVGMMTASFPAVMYGPLHYRSIDMDKNEALKKSKGNFNSSMTLSSSSIEDLHWWAVSLPSAFNVVQHSEYEIVIYTDASTTGWGGVLGDLSTGGQWTPAESLYHINYLEILAVLMALKAFHNYVKDKHVRVFIDNTTAVATINHMGTSHSKACNSAGRLVRDWCVSNGIWLSAAHIPGVSNTLADKESRQALGSSEWALDPSCFARAVEKARVTPNIDLFASRLNYKLKPFVAFKPDPEACAINAFSISWSTYSFYAFPPFSILPKVLQKIQSDKATGLLVIPKWPTQSWWPRVMRMLIQVPIQLPIGRHILTQPSQPSLVHPLYPQVSLIAMPGIGGFLKDRGLSKQAAELVLQSWRESTRKQYNPYIKRWQLYCSERQIDSISAHIEAGVNYLAELYNTGIGYSALNAARSELSSYVILPDAWLLKSIGAKIDTRQFGSVKKSSATHALLSLAHHLLSATDASSNAVRVYLLDFEKVFDRIDHNILVNKLQQMSVSQTIINWIRSFLSDRKQRAKLANCHSDWQTLNGGVPQVSVLGPALFLVMINDLLIDWSDRWKYVDDSTFAERVTSTEGSELQDLANVIYNWCEVNNMKLNIGKLKTKNQKSNTPESKTKEEQEGQSNEMSEIHDMFAMMMKKLEKFDSIETKLNNMEINMAEIKESLEYAHAEIADVKKENEYSKENQAEAKEKIEILERDNKTLRDKIIGIQARPIDQCATVYFSLTCLNRKRKILLK</sequence>
<dbReference type="Gene3D" id="3.30.420.10">
    <property type="entry name" value="Ribonuclease H-like superfamily/Ribonuclease H"/>
    <property type="match status" value="1"/>
</dbReference>
<keyword evidence="1" id="KW-0808">Transferase</keyword>
<keyword evidence="3" id="KW-0540">Nuclease</keyword>
<dbReference type="EMBL" id="CACRXK020006434">
    <property type="protein sequence ID" value="CAB4009391.1"/>
    <property type="molecule type" value="Genomic_DNA"/>
</dbReference>
<evidence type="ECO:0000256" key="9">
    <source>
        <dbReference type="SAM" id="MobiDB-lite"/>
    </source>
</evidence>
<evidence type="ECO:0000256" key="5">
    <source>
        <dbReference type="ARBA" id="ARBA00022801"/>
    </source>
</evidence>
<reference evidence="10" key="1">
    <citation type="submission" date="2020-04" db="EMBL/GenBank/DDBJ databases">
        <authorList>
            <person name="Alioto T."/>
            <person name="Alioto T."/>
            <person name="Gomez Garrido J."/>
        </authorList>
    </citation>
    <scope>NUCLEOTIDE SEQUENCE</scope>
    <source>
        <strain evidence="10">A484AB</strain>
    </source>
</reference>
<proteinExistence type="predicted"/>
<dbReference type="CDD" id="cd09275">
    <property type="entry name" value="RNase_HI_RT_DIRS1"/>
    <property type="match status" value="1"/>
</dbReference>
<dbReference type="CDD" id="cd03714">
    <property type="entry name" value="RT_DIRS1"/>
    <property type="match status" value="1"/>
</dbReference>
<evidence type="ECO:0000256" key="4">
    <source>
        <dbReference type="ARBA" id="ARBA00022759"/>
    </source>
</evidence>
<dbReference type="InterPro" id="IPR010998">
    <property type="entry name" value="Integrase_recombinase_N"/>
</dbReference>
<dbReference type="Gene3D" id="3.10.10.10">
    <property type="entry name" value="HIV Type 1 Reverse Transcriptase, subunit A, domain 1"/>
    <property type="match status" value="1"/>
</dbReference>
<dbReference type="InterPro" id="IPR043502">
    <property type="entry name" value="DNA/RNA_pol_sf"/>
</dbReference>
<keyword evidence="8" id="KW-0175">Coiled coil</keyword>
<gene>
    <name evidence="10" type="ORF">PACLA_8A036525</name>
</gene>
<protein>
    <submittedName>
        <fullName evidence="10">Transposon Tf2-6 poly</fullName>
    </submittedName>
</protein>
<dbReference type="InterPro" id="IPR043128">
    <property type="entry name" value="Rev_trsase/Diguanyl_cyclase"/>
</dbReference>
<comment type="caution">
    <text evidence="10">The sequence shown here is derived from an EMBL/GenBank/DDBJ whole genome shotgun (WGS) entry which is preliminary data.</text>
</comment>
<organism evidence="10 11">
    <name type="scientific">Paramuricea clavata</name>
    <name type="common">Red gorgonian</name>
    <name type="synonym">Violescent sea-whip</name>
    <dbReference type="NCBI Taxonomy" id="317549"/>
    <lineage>
        <taxon>Eukaryota</taxon>
        <taxon>Metazoa</taxon>
        <taxon>Cnidaria</taxon>
        <taxon>Anthozoa</taxon>
        <taxon>Octocorallia</taxon>
        <taxon>Malacalcyonacea</taxon>
        <taxon>Plexauridae</taxon>
        <taxon>Paramuricea</taxon>
    </lineage>
</organism>
<keyword evidence="6" id="KW-0695">RNA-directed DNA polymerase</keyword>
<evidence type="ECO:0000313" key="11">
    <source>
        <dbReference type="Proteomes" id="UP001152795"/>
    </source>
</evidence>
<dbReference type="GO" id="GO:0003964">
    <property type="term" value="F:RNA-directed DNA polymerase activity"/>
    <property type="evidence" value="ECO:0007669"/>
    <property type="project" value="UniProtKB-KW"/>
</dbReference>
<dbReference type="Gene3D" id="3.30.70.270">
    <property type="match status" value="1"/>
</dbReference>
<keyword evidence="5" id="KW-0378">Hydrolase</keyword>
<feature type="region of interest" description="Disordered" evidence="9">
    <location>
        <begin position="1215"/>
        <end position="1238"/>
    </location>
</feature>
<dbReference type="InterPro" id="IPR000477">
    <property type="entry name" value="RT_dom"/>
</dbReference>
<dbReference type="Gene3D" id="1.10.150.130">
    <property type="match status" value="1"/>
</dbReference>
<dbReference type="GO" id="GO:0016787">
    <property type="term" value="F:hydrolase activity"/>
    <property type="evidence" value="ECO:0007669"/>
    <property type="project" value="UniProtKB-KW"/>
</dbReference>
<keyword evidence="4" id="KW-0255">Endonuclease</keyword>
<dbReference type="GO" id="GO:0003677">
    <property type="term" value="F:DNA binding"/>
    <property type="evidence" value="ECO:0007669"/>
    <property type="project" value="UniProtKB-KW"/>
</dbReference>
<evidence type="ECO:0000256" key="6">
    <source>
        <dbReference type="ARBA" id="ARBA00022918"/>
    </source>
</evidence>
<evidence type="ECO:0000256" key="1">
    <source>
        <dbReference type="ARBA" id="ARBA00022679"/>
    </source>
</evidence>
<feature type="region of interest" description="Disordered" evidence="9">
    <location>
        <begin position="69"/>
        <end position="115"/>
    </location>
</feature>
<accession>A0A6S7IV78</accession>
<evidence type="ECO:0000256" key="2">
    <source>
        <dbReference type="ARBA" id="ARBA00022695"/>
    </source>
</evidence>
<dbReference type="GO" id="GO:0004519">
    <property type="term" value="F:endonuclease activity"/>
    <property type="evidence" value="ECO:0007669"/>
    <property type="project" value="UniProtKB-KW"/>
</dbReference>
<dbReference type="Pfam" id="PF17917">
    <property type="entry name" value="RT_RNaseH"/>
    <property type="match status" value="1"/>
</dbReference>
<evidence type="ECO:0000256" key="7">
    <source>
        <dbReference type="ARBA" id="ARBA00023125"/>
    </source>
</evidence>
<evidence type="ECO:0000313" key="10">
    <source>
        <dbReference type="EMBL" id="CAB4009391.1"/>
    </source>
</evidence>
<dbReference type="Proteomes" id="UP001152795">
    <property type="component" value="Unassembled WGS sequence"/>
</dbReference>
<dbReference type="SUPFAM" id="SSF56672">
    <property type="entry name" value="DNA/RNA polymerases"/>
    <property type="match status" value="1"/>
</dbReference>
<evidence type="ECO:0000256" key="3">
    <source>
        <dbReference type="ARBA" id="ARBA00022722"/>
    </source>
</evidence>
<dbReference type="PANTHER" id="PTHR33050:SF7">
    <property type="entry name" value="RIBONUCLEASE H"/>
    <property type="match status" value="1"/>
</dbReference>
<dbReference type="InterPro" id="IPR036397">
    <property type="entry name" value="RNaseH_sf"/>
</dbReference>
<dbReference type="InterPro" id="IPR041373">
    <property type="entry name" value="RT_RNaseH"/>
</dbReference>